<dbReference type="PANTHER" id="PTHR11232">
    <property type="entry name" value="PHOSPHOTYROSINE INTERACTION DOMAIN-CONTAINING FAMILY MEMBER"/>
    <property type="match status" value="1"/>
</dbReference>
<dbReference type="SMART" id="SM00462">
    <property type="entry name" value="PTB"/>
    <property type="match status" value="1"/>
</dbReference>
<dbReference type="PANTHER" id="PTHR11232:SF34">
    <property type="entry name" value="PROTEIN FAM43B"/>
    <property type="match status" value="1"/>
</dbReference>
<evidence type="ECO:0000256" key="1">
    <source>
        <dbReference type="SAM" id="MobiDB-lite"/>
    </source>
</evidence>
<name>A0AAD1WQQ5_PELCU</name>
<dbReference type="InterPro" id="IPR011993">
    <property type="entry name" value="PH-like_dom_sf"/>
</dbReference>
<gene>
    <name evidence="3" type="ORF">PECUL_23A055005</name>
</gene>
<evidence type="ECO:0000259" key="2">
    <source>
        <dbReference type="SMART" id="SM00462"/>
    </source>
</evidence>
<proteinExistence type="predicted"/>
<dbReference type="Pfam" id="PF14719">
    <property type="entry name" value="PID_2"/>
    <property type="match status" value="1"/>
</dbReference>
<sequence length="358" mass="41192">MPSMLPWRRSKVVLVKKERKGKILSYSSALTWFLGSCPDLLHQIPLERLGRVFSSRRQKVELNREDPCYTVWYLGNAVTLHAKGEGCMLDSVQKIWQKSEFGGCSSKMKLSLGTYGIRMSPCGRGSRKPVHAYLLHRITYCGVDSGHPKIFSWIYRHQVKNKAVVLRCHAVLLSKADNARAMALLLCQTSMAAFNEFKRLKRQSDFRRGQQELLGQCVVPLVPLRKLLNGVCSYNPPADRHRSPSRLSSILEEEEDKEEGLDSPRGYSMDTCYVQQERDKILELANELRRLSIQRALCKKHSCTCKTLTQLSEWKPPIHNPVWKPPIHNPVWKTPTYNSDWKTPIHNSDWKHPVRTIC</sequence>
<feature type="region of interest" description="Disordered" evidence="1">
    <location>
        <begin position="237"/>
        <end position="263"/>
    </location>
</feature>
<evidence type="ECO:0000313" key="3">
    <source>
        <dbReference type="EMBL" id="CAH2318330.1"/>
    </source>
</evidence>
<organism evidence="3 4">
    <name type="scientific">Pelobates cultripes</name>
    <name type="common">Western spadefoot toad</name>
    <dbReference type="NCBI Taxonomy" id="61616"/>
    <lineage>
        <taxon>Eukaryota</taxon>
        <taxon>Metazoa</taxon>
        <taxon>Chordata</taxon>
        <taxon>Craniata</taxon>
        <taxon>Vertebrata</taxon>
        <taxon>Euteleostomi</taxon>
        <taxon>Amphibia</taxon>
        <taxon>Batrachia</taxon>
        <taxon>Anura</taxon>
        <taxon>Pelobatoidea</taxon>
        <taxon>Pelobatidae</taxon>
        <taxon>Pelobates</taxon>
    </lineage>
</organism>
<dbReference type="AlphaFoldDB" id="A0AAD1WQQ5"/>
<accession>A0AAD1WQQ5</accession>
<feature type="domain" description="PID" evidence="2">
    <location>
        <begin position="64"/>
        <end position="203"/>
    </location>
</feature>
<dbReference type="Proteomes" id="UP001295444">
    <property type="component" value="Chromosome 10"/>
</dbReference>
<feature type="compositionally biased region" description="Acidic residues" evidence="1">
    <location>
        <begin position="251"/>
        <end position="261"/>
    </location>
</feature>
<dbReference type="SUPFAM" id="SSF50729">
    <property type="entry name" value="PH domain-like"/>
    <property type="match status" value="1"/>
</dbReference>
<keyword evidence="4" id="KW-1185">Reference proteome</keyword>
<dbReference type="InterPro" id="IPR051133">
    <property type="entry name" value="Adapter_Engulfment-Domain"/>
</dbReference>
<dbReference type="InterPro" id="IPR006020">
    <property type="entry name" value="PTB/PI_dom"/>
</dbReference>
<reference evidence="3" key="1">
    <citation type="submission" date="2022-03" db="EMBL/GenBank/DDBJ databases">
        <authorList>
            <person name="Alioto T."/>
            <person name="Alioto T."/>
            <person name="Gomez Garrido J."/>
        </authorList>
    </citation>
    <scope>NUCLEOTIDE SEQUENCE</scope>
</reference>
<protein>
    <submittedName>
        <fullName evidence="3">FAM43B</fullName>
    </submittedName>
</protein>
<dbReference type="Gene3D" id="2.30.29.30">
    <property type="entry name" value="Pleckstrin-homology domain (PH domain)/Phosphotyrosine-binding domain (PTB)"/>
    <property type="match status" value="1"/>
</dbReference>
<dbReference type="EMBL" id="OW240921">
    <property type="protein sequence ID" value="CAH2318330.1"/>
    <property type="molecule type" value="Genomic_DNA"/>
</dbReference>
<evidence type="ECO:0000313" key="4">
    <source>
        <dbReference type="Proteomes" id="UP001295444"/>
    </source>
</evidence>